<keyword evidence="3" id="KW-1185">Reference proteome</keyword>
<dbReference type="Pfam" id="PF12640">
    <property type="entry name" value="UPF0489"/>
    <property type="match status" value="1"/>
</dbReference>
<dbReference type="PANTHER" id="PTHR13225:SF3">
    <property type="entry name" value="UPF0489 PROTEIN C5ORF22"/>
    <property type="match status" value="1"/>
</dbReference>
<sequence length="365" mass="42764">MSGPKKKHQKIPIYVVEYHHEVLPFIYRNIGSKHLPLEGITFLHFDSHPDMLIPKNMPCDWVYEKEKLFDEVSIENWMLPAAYAGHFKHLWWIKPPWARQIQDGAQNFRIGNNKNGNIRVDCKENYFISECLVSRIGDLENVKEVGLRVITISDKVDRKIVSQVESPYILDVDLDFFSTSNPFKDIYDKANTYSILKELYNFEGPKSTDDEEVFRTVAKREKQIEELEHIFKHLQEFRELSQNYDTSDAYKKIKNLKELMLGQYNDEEIDWELVHDAGCTCDDSELPHHVSSDEELSVMFEYFCGFLEILPAPPVIITVSRSTEDDYTPSEDVERIQEFVLDALNKKFVCGEPILFYKESEEENV</sequence>
<name>A0A482W8P2_ASBVE</name>
<dbReference type="InterPro" id="IPR024131">
    <property type="entry name" value="UPF0489"/>
</dbReference>
<dbReference type="Proteomes" id="UP000292052">
    <property type="component" value="Unassembled WGS sequence"/>
</dbReference>
<reference evidence="2 3" key="1">
    <citation type="submission" date="2017-03" db="EMBL/GenBank/DDBJ databases">
        <title>Genome of the blue death feigning beetle - Asbolus verrucosus.</title>
        <authorList>
            <person name="Rider S.D."/>
        </authorList>
    </citation>
    <scope>NUCLEOTIDE SEQUENCE [LARGE SCALE GENOMIC DNA]</scope>
    <source>
        <strain evidence="2">Butters</strain>
        <tissue evidence="2">Head and leg muscle</tissue>
    </source>
</reference>
<dbReference type="AlphaFoldDB" id="A0A482W8P2"/>
<comment type="similarity">
    <text evidence="1">Belongs to the UPF0489 family.</text>
</comment>
<dbReference type="OrthoDB" id="418142at2759"/>
<dbReference type="STRING" id="1661398.A0A482W8P2"/>
<dbReference type="PANTHER" id="PTHR13225">
    <property type="entry name" value="MISEXPRESSION SUPPRESSOR OF RAS 6"/>
    <property type="match status" value="1"/>
</dbReference>
<evidence type="ECO:0000313" key="3">
    <source>
        <dbReference type="Proteomes" id="UP000292052"/>
    </source>
</evidence>
<comment type="caution">
    <text evidence="2">The sequence shown here is derived from an EMBL/GenBank/DDBJ whole genome shotgun (WGS) entry which is preliminary data.</text>
</comment>
<organism evidence="2 3">
    <name type="scientific">Asbolus verrucosus</name>
    <name type="common">Desert ironclad beetle</name>
    <dbReference type="NCBI Taxonomy" id="1661398"/>
    <lineage>
        <taxon>Eukaryota</taxon>
        <taxon>Metazoa</taxon>
        <taxon>Ecdysozoa</taxon>
        <taxon>Arthropoda</taxon>
        <taxon>Hexapoda</taxon>
        <taxon>Insecta</taxon>
        <taxon>Pterygota</taxon>
        <taxon>Neoptera</taxon>
        <taxon>Endopterygota</taxon>
        <taxon>Coleoptera</taxon>
        <taxon>Polyphaga</taxon>
        <taxon>Cucujiformia</taxon>
        <taxon>Tenebrionidae</taxon>
        <taxon>Pimeliinae</taxon>
        <taxon>Asbolus</taxon>
    </lineage>
</organism>
<dbReference type="EMBL" id="QDEB01016536">
    <property type="protein sequence ID" value="RZC41506.1"/>
    <property type="molecule type" value="Genomic_DNA"/>
</dbReference>
<evidence type="ECO:0000313" key="2">
    <source>
        <dbReference type="EMBL" id="RZC41506.1"/>
    </source>
</evidence>
<proteinExistence type="inferred from homology"/>
<accession>A0A482W8P2</accession>
<protein>
    <submittedName>
        <fullName evidence="2">UPF0489 domain containing protein</fullName>
    </submittedName>
</protein>
<evidence type="ECO:0000256" key="1">
    <source>
        <dbReference type="ARBA" id="ARBA00007099"/>
    </source>
</evidence>
<gene>
    <name evidence="2" type="ORF">BDFB_007005</name>
</gene>